<sequence>MGKSCYHCSSNVFFLRTNSEEAIQNQLKLQALNYKLLRFKQYPIMDHNFRKIMNFKTPKSRSLQKSNSEQVVSIASS</sequence>
<organism evidence="1 2">
    <name type="scientific">Pontibacter korlensis</name>
    <dbReference type="NCBI Taxonomy" id="400092"/>
    <lineage>
        <taxon>Bacteria</taxon>
        <taxon>Pseudomonadati</taxon>
        <taxon>Bacteroidota</taxon>
        <taxon>Cytophagia</taxon>
        <taxon>Cytophagales</taxon>
        <taxon>Hymenobacteraceae</taxon>
        <taxon>Pontibacter</taxon>
    </lineage>
</organism>
<accession>A0A0E3ZI26</accession>
<name>A0A0E3ZI26_9BACT</name>
<reference evidence="1 2" key="1">
    <citation type="journal article" date="2015" name="Sci. Rep.">
        <title>Unraveling adaptation of Pontibacter korlensis to radiation and infertility in desert through complete genome and comparative transcriptomic analysis.</title>
        <authorList>
            <person name="Dai J."/>
            <person name="Dai W."/>
            <person name="Qiu C."/>
            <person name="Yang Z."/>
            <person name="Zhang Y."/>
            <person name="Zhou M."/>
            <person name="Zhang L."/>
            <person name="Fang C."/>
            <person name="Gao Q."/>
            <person name="Yang Q."/>
            <person name="Li X."/>
            <person name="Wang Z."/>
            <person name="Wang Z."/>
            <person name="Jia Z."/>
            <person name="Chen X."/>
        </authorList>
    </citation>
    <scope>NUCLEOTIDE SEQUENCE [LARGE SCALE GENOMIC DNA]</scope>
    <source>
        <strain evidence="1 2">X14-1T</strain>
    </source>
</reference>
<dbReference type="KEGG" id="pko:PKOR_16465"/>
<dbReference type="AlphaFoldDB" id="A0A0E3ZI26"/>
<evidence type="ECO:0000313" key="1">
    <source>
        <dbReference type="EMBL" id="AKD04389.1"/>
    </source>
</evidence>
<evidence type="ECO:0000313" key="2">
    <source>
        <dbReference type="Proteomes" id="UP000033109"/>
    </source>
</evidence>
<protein>
    <submittedName>
        <fullName evidence="1">Uncharacterized protein</fullName>
    </submittedName>
</protein>
<gene>
    <name evidence="1" type="ORF">PKOR_16465</name>
</gene>
<proteinExistence type="predicted"/>
<dbReference type="PATRIC" id="fig|400092.3.peg.3609"/>
<dbReference type="EMBL" id="CP009621">
    <property type="protein sequence ID" value="AKD04389.1"/>
    <property type="molecule type" value="Genomic_DNA"/>
</dbReference>
<dbReference type="HOGENOM" id="CLU_2635060_0_0_10"/>
<keyword evidence="2" id="KW-1185">Reference proteome</keyword>
<dbReference type="Proteomes" id="UP000033109">
    <property type="component" value="Chromosome"/>
</dbReference>